<keyword evidence="13 16" id="KW-0717">Septation</keyword>
<keyword evidence="2 16" id="KW-1003">Cell membrane</keyword>
<comment type="catalytic activity">
    <reaction evidence="16">
        <text>Preferential cleavage: (Ac)2-L-Lys-D-Ala-|-D-Ala. Also transpeptidation of peptidyl-alanyl moieties that are N-acyl substituents of D-alanine.</text>
        <dbReference type="EC" id="3.4.16.4"/>
    </reaction>
</comment>
<dbReference type="PANTHER" id="PTHR30627">
    <property type="entry name" value="PEPTIDOGLYCAN D,D-TRANSPEPTIDASE"/>
    <property type="match status" value="1"/>
</dbReference>
<dbReference type="AlphaFoldDB" id="A0A2S7UYW9"/>
<gene>
    <name evidence="16" type="primary">ftsI</name>
    <name evidence="19" type="ORF">BTO11_07150</name>
</gene>
<keyword evidence="3 16" id="KW-0997">Cell inner membrane</keyword>
<dbReference type="Pfam" id="PF00905">
    <property type="entry name" value="Transpeptidase"/>
    <property type="match status" value="1"/>
</dbReference>
<feature type="active site" description="Acyl-ester intermediate" evidence="16">
    <location>
        <position position="294"/>
    </location>
</feature>
<dbReference type="GO" id="GO:0009002">
    <property type="term" value="F:serine-type D-Ala-D-Ala carboxypeptidase activity"/>
    <property type="evidence" value="ECO:0007669"/>
    <property type="project" value="UniProtKB-UniRule"/>
</dbReference>
<keyword evidence="10 16" id="KW-0573">Peptidoglycan synthesis</keyword>
<evidence type="ECO:0000256" key="10">
    <source>
        <dbReference type="ARBA" id="ARBA00022984"/>
    </source>
</evidence>
<keyword evidence="15 16" id="KW-0961">Cell wall biogenesis/degradation</keyword>
<dbReference type="GO" id="GO:0008360">
    <property type="term" value="P:regulation of cell shape"/>
    <property type="evidence" value="ECO:0007669"/>
    <property type="project" value="UniProtKB-KW"/>
</dbReference>
<dbReference type="OrthoDB" id="9789078at2"/>
<keyword evidence="8 16" id="KW-0378">Hydrolase</keyword>
<feature type="domain" description="Penicillin-binding protein transpeptidase" evidence="17">
    <location>
        <begin position="247"/>
        <end position="542"/>
    </location>
</feature>
<keyword evidence="12 16" id="KW-0472">Membrane</keyword>
<keyword evidence="14 16" id="KW-0131">Cell cycle</keyword>
<keyword evidence="7 16" id="KW-0812">Transmembrane</keyword>
<evidence type="ECO:0000256" key="9">
    <source>
        <dbReference type="ARBA" id="ARBA00022960"/>
    </source>
</evidence>
<dbReference type="InterPro" id="IPR012338">
    <property type="entry name" value="Beta-lactam/transpept-like"/>
</dbReference>
<dbReference type="PANTHER" id="PTHR30627:SF1">
    <property type="entry name" value="PEPTIDOGLYCAN D,D-TRANSPEPTIDASE FTSI"/>
    <property type="match status" value="1"/>
</dbReference>
<comment type="similarity">
    <text evidence="16">Belongs to the transpeptidase family. FtsI subfamily.</text>
</comment>
<evidence type="ECO:0000256" key="3">
    <source>
        <dbReference type="ARBA" id="ARBA00022519"/>
    </source>
</evidence>
<dbReference type="HAMAP" id="MF_02080">
    <property type="entry name" value="FtsI_transpept"/>
    <property type="match status" value="1"/>
</dbReference>
<evidence type="ECO:0000256" key="7">
    <source>
        <dbReference type="ARBA" id="ARBA00022692"/>
    </source>
</evidence>
<comment type="caution">
    <text evidence="19">The sequence shown here is derived from an EMBL/GenBank/DDBJ whole genome shotgun (WGS) entry which is preliminary data.</text>
</comment>
<keyword evidence="9 16" id="KW-0133">Cell shape</keyword>
<dbReference type="GO" id="GO:0009252">
    <property type="term" value="P:peptidoglycan biosynthetic process"/>
    <property type="evidence" value="ECO:0007669"/>
    <property type="project" value="UniProtKB-UniRule"/>
</dbReference>
<evidence type="ECO:0000256" key="1">
    <source>
        <dbReference type="ARBA" id="ARBA00004370"/>
    </source>
</evidence>
<protein>
    <recommendedName>
        <fullName evidence="16">Peptidoglycan D,D-transpeptidase FtsI</fullName>
        <ecNumber evidence="16">3.4.16.4</ecNumber>
    </recommendedName>
    <alternativeName>
        <fullName evidence="16">Penicillin-binding protein 3</fullName>
        <shortName evidence="16">PBP-3</shortName>
    </alternativeName>
</protein>
<dbReference type="GO" id="GO:0043093">
    <property type="term" value="P:FtsZ-dependent cytokinesis"/>
    <property type="evidence" value="ECO:0007669"/>
    <property type="project" value="UniProtKB-UniRule"/>
</dbReference>
<evidence type="ECO:0000256" key="15">
    <source>
        <dbReference type="ARBA" id="ARBA00023316"/>
    </source>
</evidence>
<comment type="subcellular location">
    <subcellularLocation>
        <location evidence="16">Cell inner membrane</location>
        <topology evidence="16">Single-pass membrane protein</topology>
    </subcellularLocation>
    <subcellularLocation>
        <location evidence="1">Membrane</location>
    </subcellularLocation>
</comment>
<dbReference type="EC" id="3.4.16.4" evidence="16"/>
<evidence type="ECO:0000256" key="13">
    <source>
        <dbReference type="ARBA" id="ARBA00023210"/>
    </source>
</evidence>
<dbReference type="GO" id="GO:0071555">
    <property type="term" value="P:cell wall organization"/>
    <property type="evidence" value="ECO:0007669"/>
    <property type="project" value="UniProtKB-KW"/>
</dbReference>
<keyword evidence="19" id="KW-0808">Transferase</keyword>
<dbReference type="RefSeq" id="WP_105053687.1">
    <property type="nucleotide sequence ID" value="NZ_BMYG01000003.1"/>
</dbReference>
<dbReference type="Gene3D" id="3.90.1310.10">
    <property type="entry name" value="Penicillin-binding protein 2a (Domain 2)"/>
    <property type="match status" value="1"/>
</dbReference>
<evidence type="ECO:0000256" key="12">
    <source>
        <dbReference type="ARBA" id="ARBA00023136"/>
    </source>
</evidence>
<evidence type="ECO:0000259" key="18">
    <source>
        <dbReference type="Pfam" id="PF03717"/>
    </source>
</evidence>
<dbReference type="InterPro" id="IPR050515">
    <property type="entry name" value="Beta-lactam/transpept"/>
</dbReference>
<sequence length="573" mass="63177">MAKPGFNRWRFQFVIVSLVLVFGVVVFRAAFLQIIQPDRLLVEGDNRTIRIKEGTIQRGMITDRNGEELAVSVPVQTIWADPQQVLEYPEFETDVRWEALAKVLDMQEHELLARITNNAKKRFIYLKRKTNPVVADYVEQLRIPGVRLREESKRYYPAGEITAHIVGFTNIDGEGIEGVELRHNDWMIGTPSKRKIIKDAKGREIEVLEEEKGSKPQNVVLTIDQRIQSAVYQELKKAVQTYEATSGSAIVVDVKTAEVLAMVNSPSFNPNNRNNVPLRSIRNRAITDTFEPGSTMKPLAVINALDYGSYGTLDLVDTSPGYMRLGGSRVSDPRNRGQISLADVLKYSSNMGSSKLALSTPKESFLGMFYRMGLVDYSGIDLIGESTGIFNERRRWSDIEVATLSYGYGISVTAAQLVKMYTTIGAGGVSKPLSIIKTELKKPEEQVISKEIANDVLAMMESVVSVDGSGKRAIVKGYRVAGKTGTSIKAVGGGYGNDYVNVFAGVGPVSNPEIAIVVVINEPKGDYYYGGETAAPTFAKIMRQTLRTLNVAPDALGESKIQLADVKRESSGD</sequence>
<dbReference type="SUPFAM" id="SSF56601">
    <property type="entry name" value="beta-lactamase/transpeptidase-like"/>
    <property type="match status" value="1"/>
</dbReference>
<evidence type="ECO:0000256" key="11">
    <source>
        <dbReference type="ARBA" id="ARBA00022989"/>
    </source>
</evidence>
<dbReference type="GO" id="GO:0005886">
    <property type="term" value="C:plasma membrane"/>
    <property type="evidence" value="ECO:0007669"/>
    <property type="project" value="UniProtKB-SubCell"/>
</dbReference>
<evidence type="ECO:0000313" key="19">
    <source>
        <dbReference type="EMBL" id="PQJ55194.1"/>
    </source>
</evidence>
<dbReference type="SUPFAM" id="SSF56519">
    <property type="entry name" value="Penicillin binding protein dimerisation domain"/>
    <property type="match status" value="1"/>
</dbReference>
<dbReference type="Pfam" id="PF03717">
    <property type="entry name" value="PBP_dimer"/>
    <property type="match status" value="1"/>
</dbReference>
<feature type="transmembrane region" description="Helical" evidence="16">
    <location>
        <begin position="12"/>
        <end position="31"/>
    </location>
</feature>
<evidence type="ECO:0000256" key="8">
    <source>
        <dbReference type="ARBA" id="ARBA00022801"/>
    </source>
</evidence>
<dbReference type="GO" id="GO:0008658">
    <property type="term" value="F:penicillin binding"/>
    <property type="evidence" value="ECO:0007669"/>
    <property type="project" value="InterPro"/>
</dbReference>
<evidence type="ECO:0000256" key="16">
    <source>
        <dbReference type="HAMAP-Rule" id="MF_02080"/>
    </source>
</evidence>
<dbReference type="EMBL" id="MSCH01000003">
    <property type="protein sequence ID" value="PQJ55194.1"/>
    <property type="molecule type" value="Genomic_DNA"/>
</dbReference>
<dbReference type="InterPro" id="IPR001460">
    <property type="entry name" value="PCN-bd_Tpept"/>
</dbReference>
<dbReference type="GO" id="GO:0008955">
    <property type="term" value="F:peptidoglycan glycosyltransferase activity"/>
    <property type="evidence" value="ECO:0007669"/>
    <property type="project" value="InterPro"/>
</dbReference>
<keyword evidence="20" id="KW-1185">Reference proteome</keyword>
<dbReference type="InterPro" id="IPR005311">
    <property type="entry name" value="PBP_dimer"/>
</dbReference>
<keyword evidence="11 16" id="KW-1133">Transmembrane helix</keyword>
<accession>A0A2S7UYW9</accession>
<dbReference type="GO" id="GO:0000917">
    <property type="term" value="P:division septum assembly"/>
    <property type="evidence" value="ECO:0007669"/>
    <property type="project" value="UniProtKB-KW"/>
</dbReference>
<keyword evidence="5 16" id="KW-0121">Carboxypeptidase</keyword>
<dbReference type="Proteomes" id="UP000239007">
    <property type="component" value="Unassembled WGS sequence"/>
</dbReference>
<dbReference type="UniPathway" id="UPA00219"/>
<dbReference type="InterPro" id="IPR037532">
    <property type="entry name" value="FtsI_transpept"/>
</dbReference>
<evidence type="ECO:0000256" key="14">
    <source>
        <dbReference type="ARBA" id="ARBA00023306"/>
    </source>
</evidence>
<dbReference type="Gene3D" id="3.40.710.10">
    <property type="entry name" value="DD-peptidase/beta-lactamase superfamily"/>
    <property type="match status" value="1"/>
</dbReference>
<dbReference type="Gene3D" id="3.30.450.330">
    <property type="match status" value="1"/>
</dbReference>
<evidence type="ECO:0000313" key="20">
    <source>
        <dbReference type="Proteomes" id="UP000239007"/>
    </source>
</evidence>
<feature type="domain" description="Penicillin-binding protein dimerisation" evidence="18">
    <location>
        <begin position="57"/>
        <end position="208"/>
    </location>
</feature>
<keyword evidence="4 16" id="KW-0132">Cell division</keyword>
<evidence type="ECO:0000256" key="6">
    <source>
        <dbReference type="ARBA" id="ARBA00022670"/>
    </source>
</evidence>
<organism evidence="19 20">
    <name type="scientific">Psychrosphaera saromensis</name>
    <dbReference type="NCBI Taxonomy" id="716813"/>
    <lineage>
        <taxon>Bacteria</taxon>
        <taxon>Pseudomonadati</taxon>
        <taxon>Pseudomonadota</taxon>
        <taxon>Gammaproteobacteria</taxon>
        <taxon>Alteromonadales</taxon>
        <taxon>Pseudoalteromonadaceae</taxon>
        <taxon>Psychrosphaera</taxon>
    </lineage>
</organism>
<evidence type="ECO:0000259" key="17">
    <source>
        <dbReference type="Pfam" id="PF00905"/>
    </source>
</evidence>
<evidence type="ECO:0000256" key="2">
    <source>
        <dbReference type="ARBA" id="ARBA00022475"/>
    </source>
</evidence>
<comment type="function">
    <text evidence="16">Catalyzes cross-linking of the peptidoglycan cell wall at the division septum.</text>
</comment>
<reference evidence="19 20" key="1">
    <citation type="submission" date="2016-12" db="EMBL/GenBank/DDBJ databases">
        <title>Diversity of luminous bacteria.</title>
        <authorList>
            <person name="Yoshizawa S."/>
            <person name="Kogure K."/>
        </authorList>
    </citation>
    <scope>NUCLEOTIDE SEQUENCE [LARGE SCALE GENOMIC DNA]</scope>
    <source>
        <strain evidence="19 20">SA4-48</strain>
    </source>
</reference>
<dbReference type="InterPro" id="IPR036138">
    <property type="entry name" value="PBP_dimer_sf"/>
</dbReference>
<evidence type="ECO:0000256" key="5">
    <source>
        <dbReference type="ARBA" id="ARBA00022645"/>
    </source>
</evidence>
<dbReference type="GO" id="GO:0006508">
    <property type="term" value="P:proteolysis"/>
    <property type="evidence" value="ECO:0007669"/>
    <property type="project" value="UniProtKB-KW"/>
</dbReference>
<keyword evidence="6 16" id="KW-0645">Protease</keyword>
<comment type="pathway">
    <text evidence="16">Cell wall biogenesis; peptidoglycan biosynthesis.</text>
</comment>
<name>A0A2S7UYW9_9GAMM</name>
<proteinExistence type="inferred from homology"/>
<evidence type="ECO:0000256" key="4">
    <source>
        <dbReference type="ARBA" id="ARBA00022618"/>
    </source>
</evidence>